<dbReference type="AlphaFoldDB" id="A0A1A7BZQ2"/>
<sequence length="170" mass="18672">MDNSPMTDLFRAFGMLSLAVLCACAEKRHPLDLHLEQLRPNTVSALPELGWPAGTLLCPMTVYQSELHGAQPPADSVNAFLARKKFLGEEGRWSLMVVKPATQGDAGIEHLMIRRAKKFDVINEPEMLARDAGAVPAGFAMKTCVPVEQARILVLPEQGNHRKLIVFGTQ</sequence>
<keyword evidence="2" id="KW-1185">Reference proteome</keyword>
<proteinExistence type="predicted"/>
<gene>
    <name evidence="1" type="ORF">ASR47_1004220</name>
</gene>
<comment type="caution">
    <text evidence="1">The sequence shown here is derived from an EMBL/GenBank/DDBJ whole genome shotgun (WGS) entry which is preliminary data.</text>
</comment>
<accession>A0A1A7BZQ2</accession>
<dbReference type="RefSeq" id="WP_245714416.1">
    <property type="nucleotide sequence ID" value="NZ_LOCQ01000059.1"/>
</dbReference>
<organism evidence="1 2">
    <name type="scientific">Janthinobacterium psychrotolerans</name>
    <dbReference type="NCBI Taxonomy" id="1747903"/>
    <lineage>
        <taxon>Bacteria</taxon>
        <taxon>Pseudomonadati</taxon>
        <taxon>Pseudomonadota</taxon>
        <taxon>Betaproteobacteria</taxon>
        <taxon>Burkholderiales</taxon>
        <taxon>Oxalobacteraceae</taxon>
        <taxon>Janthinobacterium</taxon>
    </lineage>
</organism>
<evidence type="ECO:0000313" key="1">
    <source>
        <dbReference type="EMBL" id="OBV37945.1"/>
    </source>
</evidence>
<name>A0A1A7BZQ2_9BURK</name>
<dbReference type="STRING" id="1747903.ASR47_1004220"/>
<reference evidence="1 2" key="1">
    <citation type="submission" date="2016-04" db="EMBL/GenBank/DDBJ databases">
        <title>Draft genome sequence of Janthinobacterium psychrotolerans sp. nov., isolated from freshwater sediments in Denmark.</title>
        <authorList>
            <person name="Gong X."/>
            <person name="Skrivergaard S."/>
            <person name="Korsgaard B.S."/>
            <person name="Schreiber L."/>
            <person name="Marshall I.P."/>
            <person name="Finster K."/>
            <person name="Schramm A."/>
        </authorList>
    </citation>
    <scope>NUCLEOTIDE SEQUENCE [LARGE SCALE GENOMIC DNA]</scope>
    <source>
        <strain evidence="1 2">S3-2</strain>
    </source>
</reference>
<evidence type="ECO:0000313" key="2">
    <source>
        <dbReference type="Proteomes" id="UP000092713"/>
    </source>
</evidence>
<dbReference type="Proteomes" id="UP000092713">
    <property type="component" value="Unassembled WGS sequence"/>
</dbReference>
<protein>
    <submittedName>
        <fullName evidence="1">Uncharacterized protein</fullName>
    </submittedName>
</protein>
<dbReference type="EMBL" id="LOCQ01000059">
    <property type="protein sequence ID" value="OBV37945.1"/>
    <property type="molecule type" value="Genomic_DNA"/>
</dbReference>